<name>A0A1F6CS48_9BACT</name>
<dbReference type="Proteomes" id="UP000176445">
    <property type="component" value="Unassembled WGS sequence"/>
</dbReference>
<organism evidence="1 2">
    <name type="scientific">Candidatus Kaiserbacteria bacterium RIFCSPHIGHO2_01_FULL_54_36b</name>
    <dbReference type="NCBI Taxonomy" id="1798483"/>
    <lineage>
        <taxon>Bacteria</taxon>
        <taxon>Candidatus Kaiseribacteriota</taxon>
    </lineage>
</organism>
<dbReference type="Pfam" id="PF13365">
    <property type="entry name" value="Trypsin_2"/>
    <property type="match status" value="1"/>
</dbReference>
<evidence type="ECO:0008006" key="3">
    <source>
        <dbReference type="Google" id="ProtNLM"/>
    </source>
</evidence>
<reference evidence="1 2" key="1">
    <citation type="journal article" date="2016" name="Nat. Commun.">
        <title>Thousands of microbial genomes shed light on interconnected biogeochemical processes in an aquifer system.</title>
        <authorList>
            <person name="Anantharaman K."/>
            <person name="Brown C.T."/>
            <person name="Hug L.A."/>
            <person name="Sharon I."/>
            <person name="Castelle C.J."/>
            <person name="Probst A.J."/>
            <person name="Thomas B.C."/>
            <person name="Singh A."/>
            <person name="Wilkins M.J."/>
            <person name="Karaoz U."/>
            <person name="Brodie E.L."/>
            <person name="Williams K.H."/>
            <person name="Hubbard S.S."/>
            <person name="Banfield J.F."/>
        </authorList>
    </citation>
    <scope>NUCLEOTIDE SEQUENCE [LARGE SCALE GENOMIC DNA]</scope>
</reference>
<protein>
    <recommendedName>
        <fullName evidence="3">Serine protease</fullName>
    </recommendedName>
</protein>
<sequence>MNMEQLSKSQIVLLTLLVSFVTSIATGIVTVSLMDQAPPVVAQTVNRIVERTVEKVTPASLTAATGIIQEKTIIVKEADLISQALARANPSVVRIFTTSSSSPAFLGMGIVIDAAGTIVSDSNAFDTDVGIAELADGSRVRVSLASRNATTSIAFFDSATTTTDGKSITWSPIAIEGTHPTLGTTIIALAGKTVARIASGIVTTLISSSDKEGPQIIDTDIPADSILAGSPLITTEGNLLGLRTGVARLVSPSGFISASVLIQEEEKKEEETKKQEGA</sequence>
<accession>A0A1F6CS48</accession>
<dbReference type="Gene3D" id="2.40.10.120">
    <property type="match status" value="1"/>
</dbReference>
<comment type="caution">
    <text evidence="1">The sequence shown here is derived from an EMBL/GenBank/DDBJ whole genome shotgun (WGS) entry which is preliminary data.</text>
</comment>
<dbReference type="AlphaFoldDB" id="A0A1F6CS48"/>
<proteinExistence type="predicted"/>
<dbReference type="SUPFAM" id="SSF50494">
    <property type="entry name" value="Trypsin-like serine proteases"/>
    <property type="match status" value="1"/>
</dbReference>
<dbReference type="EMBL" id="MFKW01000007">
    <property type="protein sequence ID" value="OGG52006.1"/>
    <property type="molecule type" value="Genomic_DNA"/>
</dbReference>
<evidence type="ECO:0000313" key="1">
    <source>
        <dbReference type="EMBL" id="OGG52006.1"/>
    </source>
</evidence>
<dbReference type="InterPro" id="IPR009003">
    <property type="entry name" value="Peptidase_S1_PA"/>
</dbReference>
<evidence type="ECO:0000313" key="2">
    <source>
        <dbReference type="Proteomes" id="UP000176445"/>
    </source>
</evidence>
<gene>
    <name evidence="1" type="ORF">A2704_00720</name>
</gene>